<organism evidence="1">
    <name type="scientific">Noccaea caerulescens</name>
    <name type="common">Alpine penny-cress</name>
    <name type="synonym">Thlaspi caerulescens</name>
    <dbReference type="NCBI Taxonomy" id="107243"/>
    <lineage>
        <taxon>Eukaryota</taxon>
        <taxon>Viridiplantae</taxon>
        <taxon>Streptophyta</taxon>
        <taxon>Embryophyta</taxon>
        <taxon>Tracheophyta</taxon>
        <taxon>Spermatophyta</taxon>
        <taxon>Magnoliopsida</taxon>
        <taxon>eudicotyledons</taxon>
        <taxon>Gunneridae</taxon>
        <taxon>Pentapetalae</taxon>
        <taxon>rosids</taxon>
        <taxon>malvids</taxon>
        <taxon>Brassicales</taxon>
        <taxon>Brassicaceae</taxon>
        <taxon>Coluteocarpeae</taxon>
        <taxon>Noccaea</taxon>
    </lineage>
</organism>
<evidence type="ECO:0000313" key="1">
    <source>
        <dbReference type="EMBL" id="JAU33152.1"/>
    </source>
</evidence>
<proteinExistence type="predicted"/>
<sequence length="82" mass="9562">MAQLQAVNVTKKPLKSFLFHHFMKMMQRIASSQSHGMLEHFDASNRGLYMRVAQNHPKALHLTFTELLKLFAHVFLISLKRL</sequence>
<dbReference type="EMBL" id="GEVK01019680">
    <property type="protein sequence ID" value="JAU33152.1"/>
    <property type="molecule type" value="Transcribed_RNA"/>
</dbReference>
<gene>
    <name evidence="1" type="ORF">LC_TR11591_c8_g1_i1_g.40754</name>
</gene>
<dbReference type="AlphaFoldDB" id="A0A1J3ESI1"/>
<reference evidence="1" key="1">
    <citation type="submission" date="2016-07" db="EMBL/GenBank/DDBJ databases">
        <title>De novo transcriptome assembly of four accessions of the metal hyperaccumulator plant Noccaea caerulescens.</title>
        <authorList>
            <person name="Blande D."/>
            <person name="Halimaa P."/>
            <person name="Tervahauta A.I."/>
            <person name="Aarts M.G."/>
            <person name="Karenlampi S.O."/>
        </authorList>
    </citation>
    <scope>NUCLEOTIDE SEQUENCE</scope>
</reference>
<name>A0A1J3ESI1_NOCCA</name>
<accession>A0A1J3ESI1</accession>
<protein>
    <submittedName>
        <fullName evidence="1">Uncharacterized protein</fullName>
    </submittedName>
</protein>